<feature type="domain" description="RNA polymerase sigma-70 region 2" evidence="8">
    <location>
        <begin position="18"/>
        <end position="81"/>
    </location>
</feature>
<evidence type="ECO:0000313" key="9">
    <source>
        <dbReference type="EMBL" id="MBM7057166.1"/>
    </source>
</evidence>
<dbReference type="InterPro" id="IPR016032">
    <property type="entry name" value="Sig_transdc_resp-reg_C-effctor"/>
</dbReference>
<comment type="similarity">
    <text evidence="1">Belongs to the sigma-70 factor family.</text>
</comment>
<organism evidence="9 10">
    <name type="scientific">Streptomyces durocortorensis</name>
    <dbReference type="NCBI Taxonomy" id="2811104"/>
    <lineage>
        <taxon>Bacteria</taxon>
        <taxon>Bacillati</taxon>
        <taxon>Actinomycetota</taxon>
        <taxon>Actinomycetes</taxon>
        <taxon>Kitasatosporales</taxon>
        <taxon>Streptomycetaceae</taxon>
        <taxon>Streptomyces</taxon>
    </lineage>
</organism>
<dbReference type="InterPro" id="IPR013325">
    <property type="entry name" value="RNA_pol_sigma_r2"/>
</dbReference>
<keyword evidence="6" id="KW-0804">Transcription</keyword>
<dbReference type="PANTHER" id="PTHR43133">
    <property type="entry name" value="RNA POLYMERASE ECF-TYPE SIGMA FACTO"/>
    <property type="match status" value="1"/>
</dbReference>
<dbReference type="RefSeq" id="WP_205085359.1">
    <property type="nucleotide sequence ID" value="NZ_JAFEUF010000170.1"/>
</dbReference>
<name>A0ABS2I1R8_9ACTN</name>
<evidence type="ECO:0000256" key="4">
    <source>
        <dbReference type="ARBA" id="ARBA00023082"/>
    </source>
</evidence>
<dbReference type="EMBL" id="JAFEUF010000170">
    <property type="protein sequence ID" value="MBM7057166.1"/>
    <property type="molecule type" value="Genomic_DNA"/>
</dbReference>
<protein>
    <recommendedName>
        <fullName evidence="2">RNA polymerase sigma factor SigS</fullName>
    </recommendedName>
</protein>
<dbReference type="InterPro" id="IPR036388">
    <property type="entry name" value="WH-like_DNA-bd_sf"/>
</dbReference>
<dbReference type="PANTHER" id="PTHR43133:SF8">
    <property type="entry name" value="RNA POLYMERASE SIGMA FACTOR HI_1459-RELATED"/>
    <property type="match status" value="1"/>
</dbReference>
<dbReference type="SUPFAM" id="SSF88946">
    <property type="entry name" value="Sigma2 domain of RNA polymerase sigma factors"/>
    <property type="match status" value="1"/>
</dbReference>
<dbReference type="Pfam" id="PF04542">
    <property type="entry name" value="Sigma70_r2"/>
    <property type="match status" value="1"/>
</dbReference>
<comment type="caution">
    <text evidence="9">The sequence shown here is derived from an EMBL/GenBank/DDBJ whole genome shotgun (WGS) entry which is preliminary data.</text>
</comment>
<evidence type="ECO:0000256" key="1">
    <source>
        <dbReference type="ARBA" id="ARBA00007788"/>
    </source>
</evidence>
<dbReference type="InterPro" id="IPR039425">
    <property type="entry name" value="RNA_pol_sigma-70-like"/>
</dbReference>
<gene>
    <name evidence="9" type="ORF">JS521_25715</name>
</gene>
<keyword evidence="10" id="KW-1185">Reference proteome</keyword>
<accession>A0ABS2I1R8</accession>
<sequence length="168" mass="18479">MTTPYVLPPGAADRLDRLFRLYSSRVLAYAATRAKRPADADDIAGLAWVKAATTITRLKGSDEAALPWLMCITFRAAATYYAPKRASEQPQDWTDVPASWDLPTAAPADEDALAYAVLTPRQATVWRLKAQGLSDRRIALRLGRSETAIWKRKHAGARRLRSSLALAG</sequence>
<evidence type="ECO:0000259" key="8">
    <source>
        <dbReference type="Pfam" id="PF04542"/>
    </source>
</evidence>
<dbReference type="SUPFAM" id="SSF46894">
    <property type="entry name" value="C-terminal effector domain of the bipartite response regulators"/>
    <property type="match status" value="1"/>
</dbReference>
<dbReference type="Gene3D" id="1.10.1740.10">
    <property type="match status" value="1"/>
</dbReference>
<dbReference type="Proteomes" id="UP000712045">
    <property type="component" value="Unassembled WGS sequence"/>
</dbReference>
<proteinExistence type="inferred from homology"/>
<evidence type="ECO:0000256" key="7">
    <source>
        <dbReference type="ARBA" id="ARBA00024701"/>
    </source>
</evidence>
<evidence type="ECO:0000256" key="5">
    <source>
        <dbReference type="ARBA" id="ARBA00023125"/>
    </source>
</evidence>
<evidence type="ECO:0000256" key="6">
    <source>
        <dbReference type="ARBA" id="ARBA00023163"/>
    </source>
</evidence>
<comment type="function">
    <text evidence="7">Sigma factors are initiation factors that promote the attachment of RNA polymerase to specific initiation sites and are then released. Sigma-S contributes to the protection against external stress, thus playing a role in cellular fitness and survival.</text>
</comment>
<keyword evidence="4" id="KW-0731">Sigma factor</keyword>
<keyword evidence="3" id="KW-0805">Transcription regulation</keyword>
<dbReference type="InterPro" id="IPR007627">
    <property type="entry name" value="RNA_pol_sigma70_r2"/>
</dbReference>
<dbReference type="Gene3D" id="1.10.10.10">
    <property type="entry name" value="Winged helix-like DNA-binding domain superfamily/Winged helix DNA-binding domain"/>
    <property type="match status" value="1"/>
</dbReference>
<keyword evidence="5" id="KW-0238">DNA-binding</keyword>
<evidence type="ECO:0000256" key="3">
    <source>
        <dbReference type="ARBA" id="ARBA00023015"/>
    </source>
</evidence>
<reference evidence="9 10" key="1">
    <citation type="submission" date="2021-02" db="EMBL/GenBank/DDBJ databases">
        <title>Genome Streptomyces sp. RHZ10.</title>
        <authorList>
            <person name="Besaury L."/>
        </authorList>
    </citation>
    <scope>NUCLEOTIDE SEQUENCE [LARGE SCALE GENOMIC DNA]</scope>
    <source>
        <strain evidence="9 10">RHZ10</strain>
    </source>
</reference>
<evidence type="ECO:0000313" key="10">
    <source>
        <dbReference type="Proteomes" id="UP000712045"/>
    </source>
</evidence>
<evidence type="ECO:0000256" key="2">
    <source>
        <dbReference type="ARBA" id="ARBA00021245"/>
    </source>
</evidence>